<dbReference type="Proteomes" id="UP000325723">
    <property type="component" value="Unassembled WGS sequence"/>
</dbReference>
<dbReference type="SMART" id="SM00862">
    <property type="entry name" value="Trans_reg_C"/>
    <property type="match status" value="1"/>
</dbReference>
<gene>
    <name evidence="4" type="ORF">PS900_04177</name>
</gene>
<proteinExistence type="predicted"/>
<dbReference type="InterPro" id="IPR036388">
    <property type="entry name" value="WH-like_DNA-bd_sf"/>
</dbReference>
<name>A0A8H2NUL1_PSEFL</name>
<dbReference type="AlphaFoldDB" id="A0A8H2NUL1"/>
<dbReference type="Gene3D" id="1.10.10.10">
    <property type="entry name" value="Winged helix-like DNA-binding domain superfamily/Winged helix DNA-binding domain"/>
    <property type="match status" value="1"/>
</dbReference>
<protein>
    <recommendedName>
        <fullName evidence="3">OmpR/PhoB-type domain-containing protein</fullName>
    </recommendedName>
</protein>
<dbReference type="PROSITE" id="PS51755">
    <property type="entry name" value="OMPR_PHOB"/>
    <property type="match status" value="1"/>
</dbReference>
<feature type="DNA-binding region" description="OmpR/PhoB-type" evidence="2">
    <location>
        <begin position="126"/>
        <end position="230"/>
    </location>
</feature>
<organism evidence="4 5">
    <name type="scientific">Pseudomonas fluorescens</name>
    <dbReference type="NCBI Taxonomy" id="294"/>
    <lineage>
        <taxon>Bacteria</taxon>
        <taxon>Pseudomonadati</taxon>
        <taxon>Pseudomonadota</taxon>
        <taxon>Gammaproteobacteria</taxon>
        <taxon>Pseudomonadales</taxon>
        <taxon>Pseudomonadaceae</taxon>
        <taxon>Pseudomonas</taxon>
    </lineage>
</organism>
<dbReference type="GO" id="GO:0003677">
    <property type="term" value="F:DNA binding"/>
    <property type="evidence" value="ECO:0007669"/>
    <property type="project" value="UniProtKB-UniRule"/>
</dbReference>
<evidence type="ECO:0000313" key="5">
    <source>
        <dbReference type="Proteomes" id="UP000325723"/>
    </source>
</evidence>
<keyword evidence="1 2" id="KW-0238">DNA-binding</keyword>
<comment type="caution">
    <text evidence="4">The sequence shown here is derived from an EMBL/GenBank/DDBJ whole genome shotgun (WGS) entry which is preliminary data.</text>
</comment>
<dbReference type="Pfam" id="PF00486">
    <property type="entry name" value="Trans_reg_C"/>
    <property type="match status" value="1"/>
</dbReference>
<sequence>MLTAGSTLKQTGTSVLVIGRTQSTAESVKQLLISESLHISTSSYCSPLDIFLASNLKAIFIEVDTPATFNESLELVTNIRLKNYLAMIFIVFTHHRSVTKTKFLLAGADYCVKLPVGDDEKAKFVSEVFQAPEWHGAVKLTLDPTCLCLRGHEQILEISYQETQILNALINARNSILSHDDIVNVLTWNIKFYDPRALEKTISRLRGKIKNTYNINALHSVRGFGYRLCRGLILLK</sequence>
<evidence type="ECO:0000256" key="2">
    <source>
        <dbReference type="PROSITE-ProRule" id="PRU01091"/>
    </source>
</evidence>
<reference evidence="4 5" key="1">
    <citation type="submission" date="2019-09" db="EMBL/GenBank/DDBJ databases">
        <authorList>
            <person name="Chandra G."/>
            <person name="Truman W A."/>
        </authorList>
    </citation>
    <scope>NUCLEOTIDE SEQUENCE [LARGE SCALE GENOMIC DNA]</scope>
    <source>
        <strain evidence="4">PS900</strain>
    </source>
</reference>
<accession>A0A8H2NUL1</accession>
<dbReference type="InterPro" id="IPR001867">
    <property type="entry name" value="OmpR/PhoB-type_DNA-bd"/>
</dbReference>
<evidence type="ECO:0000256" key="1">
    <source>
        <dbReference type="ARBA" id="ARBA00023125"/>
    </source>
</evidence>
<dbReference type="CDD" id="cd00383">
    <property type="entry name" value="trans_reg_C"/>
    <property type="match status" value="1"/>
</dbReference>
<evidence type="ECO:0000259" key="3">
    <source>
        <dbReference type="PROSITE" id="PS51755"/>
    </source>
</evidence>
<dbReference type="InterPro" id="IPR016032">
    <property type="entry name" value="Sig_transdc_resp-reg_C-effctor"/>
</dbReference>
<dbReference type="SUPFAM" id="SSF46894">
    <property type="entry name" value="C-terminal effector domain of the bipartite response regulators"/>
    <property type="match status" value="1"/>
</dbReference>
<dbReference type="GO" id="GO:0000160">
    <property type="term" value="P:phosphorelay signal transduction system"/>
    <property type="evidence" value="ECO:0007669"/>
    <property type="project" value="InterPro"/>
</dbReference>
<dbReference type="RefSeq" id="WP_150758810.1">
    <property type="nucleotide sequence ID" value="NZ_CABVIE010000014.1"/>
</dbReference>
<evidence type="ECO:0000313" key="4">
    <source>
        <dbReference type="EMBL" id="VVP27458.1"/>
    </source>
</evidence>
<feature type="domain" description="OmpR/PhoB-type" evidence="3">
    <location>
        <begin position="126"/>
        <end position="230"/>
    </location>
</feature>
<dbReference type="GO" id="GO:0006355">
    <property type="term" value="P:regulation of DNA-templated transcription"/>
    <property type="evidence" value="ECO:0007669"/>
    <property type="project" value="InterPro"/>
</dbReference>
<dbReference type="EMBL" id="CABVIE010000014">
    <property type="protein sequence ID" value="VVP27458.1"/>
    <property type="molecule type" value="Genomic_DNA"/>
</dbReference>